<keyword evidence="3" id="KW-1185">Reference proteome</keyword>
<proteinExistence type="predicted"/>
<accession>A0A560L3H7</accession>
<dbReference type="Proteomes" id="UP000321304">
    <property type="component" value="Unassembled WGS sequence"/>
</dbReference>
<reference evidence="2 3" key="1">
    <citation type="submission" date="2019-06" db="EMBL/GenBank/DDBJ databases">
        <title>Genomic Encyclopedia of Type Strains, Phase IV (KMG-V): Genome sequencing to study the core and pangenomes of soil and plant-associated prokaryotes.</title>
        <authorList>
            <person name="Whitman W."/>
        </authorList>
    </citation>
    <scope>NUCLEOTIDE SEQUENCE [LARGE SCALE GENOMIC DNA]</scope>
    <source>
        <strain evidence="2 3">BR 10355</strain>
    </source>
</reference>
<evidence type="ECO:0008006" key="4">
    <source>
        <dbReference type="Google" id="ProtNLM"/>
    </source>
</evidence>
<organism evidence="2 3">
    <name type="scientific">Bradyrhizobium macuxiense</name>
    <dbReference type="NCBI Taxonomy" id="1755647"/>
    <lineage>
        <taxon>Bacteria</taxon>
        <taxon>Pseudomonadati</taxon>
        <taxon>Pseudomonadota</taxon>
        <taxon>Alphaproteobacteria</taxon>
        <taxon>Hyphomicrobiales</taxon>
        <taxon>Nitrobacteraceae</taxon>
        <taxon>Bradyrhizobium</taxon>
    </lineage>
</organism>
<dbReference type="EMBL" id="VITY01000015">
    <property type="protein sequence ID" value="TWB90096.1"/>
    <property type="molecule type" value="Genomic_DNA"/>
</dbReference>
<dbReference type="OrthoDB" id="8137995at2"/>
<comment type="caution">
    <text evidence="2">The sequence shown here is derived from an EMBL/GenBank/DDBJ whole genome shotgun (WGS) entry which is preliminary data.</text>
</comment>
<feature type="chain" id="PRO_5022155292" description="DUF3617 family protein" evidence="1">
    <location>
        <begin position="26"/>
        <end position="162"/>
    </location>
</feature>
<evidence type="ECO:0000256" key="1">
    <source>
        <dbReference type="SAM" id="SignalP"/>
    </source>
</evidence>
<evidence type="ECO:0000313" key="2">
    <source>
        <dbReference type="EMBL" id="TWB90096.1"/>
    </source>
</evidence>
<feature type="signal peptide" evidence="1">
    <location>
        <begin position="1"/>
        <end position="25"/>
    </location>
</feature>
<evidence type="ECO:0000313" key="3">
    <source>
        <dbReference type="Proteomes" id="UP000321304"/>
    </source>
</evidence>
<keyword evidence="1" id="KW-0732">Signal</keyword>
<protein>
    <recommendedName>
        <fullName evidence="4">DUF3617 family protein</fullName>
    </recommendedName>
</protein>
<dbReference type="AlphaFoldDB" id="A0A560L3H7"/>
<sequence length="162" mass="16667">MSRSNIAKTSLVLLSLGALASPLQAAPASPLLAMAGSWSGGGTLTTSDGMQEQLRCRAKYDVDGTGAELRLSLKCASASYNFDLTSDVEYRGGAISGAWTEASRNASGTISGRATGDRVEAAARGNNFSADLSLTTRGGKQSVSIRPQQSNVTAVSLALARH</sequence>
<gene>
    <name evidence="2" type="ORF">FBZ93_115214</name>
</gene>
<name>A0A560L3H7_9BRAD</name>
<dbReference type="RefSeq" id="WP_146991549.1">
    <property type="nucleotide sequence ID" value="NZ_VITY01000015.1"/>
</dbReference>